<organism evidence="1 2">
    <name type="scientific">Bacteroides fluxus YIT 12057</name>
    <dbReference type="NCBI Taxonomy" id="763034"/>
    <lineage>
        <taxon>Bacteria</taxon>
        <taxon>Pseudomonadati</taxon>
        <taxon>Bacteroidota</taxon>
        <taxon>Bacteroidia</taxon>
        <taxon>Bacteroidales</taxon>
        <taxon>Bacteroidaceae</taxon>
        <taxon>Bacteroides</taxon>
    </lineage>
</organism>
<dbReference type="Proteomes" id="UP000003416">
    <property type="component" value="Unassembled WGS sequence"/>
</dbReference>
<dbReference type="EMBL" id="AFBN01000082">
    <property type="protein sequence ID" value="EGF53457.1"/>
    <property type="molecule type" value="Genomic_DNA"/>
</dbReference>
<evidence type="ECO:0000313" key="1">
    <source>
        <dbReference type="EMBL" id="EGF53457.1"/>
    </source>
</evidence>
<keyword evidence="2" id="KW-1185">Reference proteome</keyword>
<comment type="caution">
    <text evidence="1">The sequence shown here is derived from an EMBL/GenBank/DDBJ whole genome shotgun (WGS) entry which is preliminary data.</text>
</comment>
<dbReference type="AlphaFoldDB" id="F3PVU3"/>
<sequence length="44" mass="5453">MLFRKLRGRIDIYYENNMLPLSPIYIYYKTQKIKKINRNILCVD</sequence>
<accession>F3PVU3</accession>
<name>F3PVU3_9BACE</name>
<proteinExistence type="predicted"/>
<gene>
    <name evidence="1" type="ORF">HMPREF9446_02871</name>
</gene>
<evidence type="ECO:0000313" key="2">
    <source>
        <dbReference type="Proteomes" id="UP000003416"/>
    </source>
</evidence>
<reference evidence="1 2" key="1">
    <citation type="submission" date="2011-02" db="EMBL/GenBank/DDBJ databases">
        <authorList>
            <person name="Weinstock G."/>
            <person name="Sodergren E."/>
            <person name="Clifton S."/>
            <person name="Fulton L."/>
            <person name="Fulton B."/>
            <person name="Courtney L."/>
            <person name="Fronick C."/>
            <person name="Harrison M."/>
            <person name="Strong C."/>
            <person name="Farmer C."/>
            <person name="Delahaunty K."/>
            <person name="Markovic C."/>
            <person name="Hall O."/>
            <person name="Minx P."/>
            <person name="Tomlinson C."/>
            <person name="Mitreva M."/>
            <person name="Hou S."/>
            <person name="Chen J."/>
            <person name="Wollam A."/>
            <person name="Pepin K.H."/>
            <person name="Johnson M."/>
            <person name="Bhonagiri V."/>
            <person name="Zhang X."/>
            <person name="Suruliraj S."/>
            <person name="Warren W."/>
            <person name="Chinwalla A."/>
            <person name="Mardis E.R."/>
            <person name="Wilson R.K."/>
        </authorList>
    </citation>
    <scope>NUCLEOTIDE SEQUENCE [LARGE SCALE GENOMIC DNA]</scope>
    <source>
        <strain evidence="1 2">YIT 12057</strain>
    </source>
</reference>
<protein>
    <submittedName>
        <fullName evidence="1">Uncharacterized protein</fullName>
    </submittedName>
</protein>
<dbReference type="HOGENOM" id="CLU_3212396_0_0_10"/>